<dbReference type="Pfam" id="PF00582">
    <property type="entry name" value="Usp"/>
    <property type="match status" value="2"/>
</dbReference>
<sequence length="305" mass="33748">MFKKILFATSASPACDDAARVAFDLAGRYSAELVALHITGVPTRAYSQVVKDVRTGEEVDIDENYLALIKEEISSYYEKQISTCPQTCQLEIATGHPHREILRKAREIGADLIIMGASTRGEEGKFYRRGIAGSTLQRVAKAARCPVLSVSRPSASYWGGFGSVVFATDFSKPAESAFNFASKTAQSLDCDLHLFHSVDISSLSQGREMDQEEIEDKIIEARKRMHSAYASKLPSDFKKWEVEVWEGTPYVEVVKFAREKQADLIVLAHHASDPDLEAARMGSTMEQVILRATCPVVSVNHPDKV</sequence>
<proteinExistence type="inferred from homology"/>
<dbReference type="CDD" id="cd00293">
    <property type="entry name" value="USP-like"/>
    <property type="match status" value="2"/>
</dbReference>
<dbReference type="PANTHER" id="PTHR46268">
    <property type="entry name" value="STRESS RESPONSE PROTEIN NHAX"/>
    <property type="match status" value="1"/>
</dbReference>
<dbReference type="KEGG" id="dfl:DFE_3359"/>
<reference evidence="3 4" key="1">
    <citation type="journal article" date="2018" name="Sci. Adv.">
        <title>Multi-heme cytochromes provide a pathway for survival in energy-limited environments.</title>
        <authorList>
            <person name="Deng X."/>
            <person name="Dohmae N."/>
            <person name="Nealson K.H."/>
            <person name="Hashimoto K."/>
            <person name="Okamoto A."/>
        </authorList>
    </citation>
    <scope>NUCLEOTIDE SEQUENCE [LARGE SCALE GENOMIC DNA]</scope>
    <source>
        <strain evidence="3 4">IS5</strain>
    </source>
</reference>
<dbReference type="InterPro" id="IPR006016">
    <property type="entry name" value="UspA"/>
</dbReference>
<dbReference type="AlphaFoldDB" id="A0A2Z6B3Q1"/>
<dbReference type="InterPro" id="IPR014729">
    <property type="entry name" value="Rossmann-like_a/b/a_fold"/>
</dbReference>
<protein>
    <submittedName>
        <fullName evidence="3">UspA domain protein</fullName>
    </submittedName>
</protein>
<comment type="similarity">
    <text evidence="1">Belongs to the universal stress protein A family.</text>
</comment>
<evidence type="ECO:0000313" key="3">
    <source>
        <dbReference type="EMBL" id="BBD10085.1"/>
    </source>
</evidence>
<gene>
    <name evidence="3" type="ORF">DFE_3359</name>
</gene>
<dbReference type="Gene3D" id="3.40.50.620">
    <property type="entry name" value="HUPs"/>
    <property type="match status" value="2"/>
</dbReference>
<evidence type="ECO:0000313" key="4">
    <source>
        <dbReference type="Proteomes" id="UP000269883"/>
    </source>
</evidence>
<organism evidence="3 4">
    <name type="scientific">Desulfovibrio ferrophilus</name>
    <dbReference type="NCBI Taxonomy" id="241368"/>
    <lineage>
        <taxon>Bacteria</taxon>
        <taxon>Pseudomonadati</taxon>
        <taxon>Thermodesulfobacteriota</taxon>
        <taxon>Desulfovibrionia</taxon>
        <taxon>Desulfovibrionales</taxon>
        <taxon>Desulfovibrionaceae</taxon>
        <taxon>Desulfovibrio</taxon>
    </lineage>
</organism>
<dbReference type="RefSeq" id="WP_126381169.1">
    <property type="nucleotide sequence ID" value="NZ_AP017378.1"/>
</dbReference>
<evidence type="ECO:0000259" key="2">
    <source>
        <dbReference type="Pfam" id="PF00582"/>
    </source>
</evidence>
<dbReference type="EMBL" id="AP017378">
    <property type="protein sequence ID" value="BBD10085.1"/>
    <property type="molecule type" value="Genomic_DNA"/>
</dbReference>
<dbReference type="Proteomes" id="UP000269883">
    <property type="component" value="Chromosome"/>
</dbReference>
<accession>A0A2Z6B3Q1</accession>
<feature type="domain" description="UspA" evidence="2">
    <location>
        <begin position="162"/>
        <end position="299"/>
    </location>
</feature>
<evidence type="ECO:0000256" key="1">
    <source>
        <dbReference type="ARBA" id="ARBA00008791"/>
    </source>
</evidence>
<dbReference type="PRINTS" id="PR01438">
    <property type="entry name" value="UNVRSLSTRESS"/>
</dbReference>
<keyword evidence="4" id="KW-1185">Reference proteome</keyword>
<dbReference type="SUPFAM" id="SSF52402">
    <property type="entry name" value="Adenine nucleotide alpha hydrolases-like"/>
    <property type="match status" value="2"/>
</dbReference>
<dbReference type="OrthoDB" id="5512840at2"/>
<dbReference type="PANTHER" id="PTHR46268:SF22">
    <property type="entry name" value="SENSOR PROTEIN KDPD-RELATED"/>
    <property type="match status" value="1"/>
</dbReference>
<feature type="domain" description="UspA" evidence="2">
    <location>
        <begin position="1"/>
        <end position="150"/>
    </location>
</feature>
<dbReference type="InterPro" id="IPR006015">
    <property type="entry name" value="Universal_stress_UspA"/>
</dbReference>
<name>A0A2Z6B3Q1_9BACT</name>